<dbReference type="AlphaFoldDB" id="A0AAV7UN63"/>
<dbReference type="Proteomes" id="UP001066276">
    <property type="component" value="Chromosome 3_1"/>
</dbReference>
<sequence length="124" mass="13537">MLTRRGRRPGQVLPPTGRIQRDWSNRRHFTSASESRGEDDQVMMTGENGRNAGARRCGLKRAVLKCAALRLVREGGWARRHSEVARLVRAGCGLCSLGLAETRGGLWLLDGGPGTCDSAHSSLR</sequence>
<proteinExistence type="predicted"/>
<evidence type="ECO:0000313" key="3">
    <source>
        <dbReference type="Proteomes" id="UP001066276"/>
    </source>
</evidence>
<gene>
    <name evidence="2" type="ORF">NDU88_007203</name>
</gene>
<reference evidence="2" key="1">
    <citation type="journal article" date="2022" name="bioRxiv">
        <title>Sequencing and chromosome-scale assembly of the giantPleurodeles waltlgenome.</title>
        <authorList>
            <person name="Brown T."/>
            <person name="Elewa A."/>
            <person name="Iarovenko S."/>
            <person name="Subramanian E."/>
            <person name="Araus A.J."/>
            <person name="Petzold A."/>
            <person name="Susuki M."/>
            <person name="Suzuki K.-i.T."/>
            <person name="Hayashi T."/>
            <person name="Toyoda A."/>
            <person name="Oliveira C."/>
            <person name="Osipova E."/>
            <person name="Leigh N.D."/>
            <person name="Simon A."/>
            <person name="Yun M.H."/>
        </authorList>
    </citation>
    <scope>NUCLEOTIDE SEQUENCE</scope>
    <source>
        <strain evidence="2">20211129_DDA</strain>
        <tissue evidence="2">Liver</tissue>
    </source>
</reference>
<protein>
    <submittedName>
        <fullName evidence="2">Uncharacterized protein</fullName>
    </submittedName>
</protein>
<evidence type="ECO:0000313" key="2">
    <source>
        <dbReference type="EMBL" id="KAJ1190465.1"/>
    </source>
</evidence>
<organism evidence="2 3">
    <name type="scientific">Pleurodeles waltl</name>
    <name type="common">Iberian ribbed newt</name>
    <dbReference type="NCBI Taxonomy" id="8319"/>
    <lineage>
        <taxon>Eukaryota</taxon>
        <taxon>Metazoa</taxon>
        <taxon>Chordata</taxon>
        <taxon>Craniata</taxon>
        <taxon>Vertebrata</taxon>
        <taxon>Euteleostomi</taxon>
        <taxon>Amphibia</taxon>
        <taxon>Batrachia</taxon>
        <taxon>Caudata</taxon>
        <taxon>Salamandroidea</taxon>
        <taxon>Salamandridae</taxon>
        <taxon>Pleurodelinae</taxon>
        <taxon>Pleurodeles</taxon>
    </lineage>
</organism>
<keyword evidence="3" id="KW-1185">Reference proteome</keyword>
<evidence type="ECO:0000256" key="1">
    <source>
        <dbReference type="SAM" id="MobiDB-lite"/>
    </source>
</evidence>
<name>A0AAV7UN63_PLEWA</name>
<feature type="region of interest" description="Disordered" evidence="1">
    <location>
        <begin position="1"/>
        <end position="51"/>
    </location>
</feature>
<comment type="caution">
    <text evidence="2">The sequence shown here is derived from an EMBL/GenBank/DDBJ whole genome shotgun (WGS) entry which is preliminary data.</text>
</comment>
<accession>A0AAV7UN63</accession>
<dbReference type="EMBL" id="JANPWB010000005">
    <property type="protein sequence ID" value="KAJ1190465.1"/>
    <property type="molecule type" value="Genomic_DNA"/>
</dbReference>